<organism evidence="1 2">
    <name type="scientific">Caligus rogercresseyi</name>
    <name type="common">Sea louse</name>
    <dbReference type="NCBI Taxonomy" id="217165"/>
    <lineage>
        <taxon>Eukaryota</taxon>
        <taxon>Metazoa</taxon>
        <taxon>Ecdysozoa</taxon>
        <taxon>Arthropoda</taxon>
        <taxon>Crustacea</taxon>
        <taxon>Multicrustacea</taxon>
        <taxon>Hexanauplia</taxon>
        <taxon>Copepoda</taxon>
        <taxon>Siphonostomatoida</taxon>
        <taxon>Caligidae</taxon>
        <taxon>Caligus</taxon>
    </lineage>
</organism>
<dbReference type="Proteomes" id="UP000595437">
    <property type="component" value="Chromosome 18"/>
</dbReference>
<proteinExistence type="predicted"/>
<protein>
    <submittedName>
        <fullName evidence="1">Carboxypeptidase Dlike</fullName>
    </submittedName>
</protein>
<reference evidence="2" key="1">
    <citation type="submission" date="2021-01" db="EMBL/GenBank/DDBJ databases">
        <title>Caligus Genome Assembly.</title>
        <authorList>
            <person name="Gallardo-Escarate C."/>
        </authorList>
    </citation>
    <scope>NUCLEOTIDE SEQUENCE [LARGE SCALE GENOMIC DNA]</scope>
</reference>
<evidence type="ECO:0000313" key="2">
    <source>
        <dbReference type="Proteomes" id="UP000595437"/>
    </source>
</evidence>
<keyword evidence="1" id="KW-0378">Hydrolase</keyword>
<dbReference type="AlphaFoldDB" id="A0A7T8JVD6"/>
<dbReference type="EMBL" id="CP045907">
    <property type="protein sequence ID" value="QQP35275.1"/>
    <property type="molecule type" value="Genomic_DNA"/>
</dbReference>
<dbReference type="GO" id="GO:0004180">
    <property type="term" value="F:carboxypeptidase activity"/>
    <property type="evidence" value="ECO:0007669"/>
    <property type="project" value="UniProtKB-KW"/>
</dbReference>
<sequence length="81" mass="9371">MDLVISSDLRYYSRDGDQLEYLSNLTSKYPESTHLSTLGLDSRGYHMRVLEINKDPSVERPGLGSLEDSARIPWPRKSFYF</sequence>
<keyword evidence="2" id="KW-1185">Reference proteome</keyword>
<name>A0A7T8JVD6_CALRO</name>
<dbReference type="OrthoDB" id="10605166at2759"/>
<evidence type="ECO:0000313" key="1">
    <source>
        <dbReference type="EMBL" id="QQP35275.1"/>
    </source>
</evidence>
<keyword evidence="1" id="KW-0645">Protease</keyword>
<accession>A0A7T8JVD6</accession>
<keyword evidence="1" id="KW-0121">Carboxypeptidase</keyword>
<gene>
    <name evidence="1" type="ORF">FKW44_023446</name>
</gene>